<protein>
    <submittedName>
        <fullName evidence="1">Uncharacterized protein</fullName>
    </submittedName>
</protein>
<evidence type="ECO:0000313" key="1">
    <source>
        <dbReference type="EMBL" id="KAJ6742769.1"/>
    </source>
</evidence>
<keyword evidence="2" id="KW-1185">Reference proteome</keyword>
<reference evidence="1" key="1">
    <citation type="submission" date="2022-11" db="EMBL/GenBank/DDBJ databases">
        <authorList>
            <person name="Hyden B.L."/>
            <person name="Feng K."/>
            <person name="Yates T."/>
            <person name="Jawdy S."/>
            <person name="Smart L.B."/>
            <person name="Muchero W."/>
        </authorList>
    </citation>
    <scope>NUCLEOTIDE SEQUENCE</scope>
    <source>
        <tissue evidence="1">Shoot tip</tissue>
    </source>
</reference>
<reference evidence="1" key="2">
    <citation type="journal article" date="2023" name="Int. J. Mol. Sci.">
        <title>De Novo Assembly and Annotation of 11 Diverse Shrub Willow (Salix) Genomes Reveals Novel Gene Organization in Sex-Linked Regions.</title>
        <authorList>
            <person name="Hyden B."/>
            <person name="Feng K."/>
            <person name="Yates T.B."/>
            <person name="Jawdy S."/>
            <person name="Cereghino C."/>
            <person name="Smart L.B."/>
            <person name="Muchero W."/>
        </authorList>
    </citation>
    <scope>NUCLEOTIDE SEQUENCE [LARGE SCALE GENOMIC DNA]</scope>
    <source>
        <tissue evidence="1">Shoot tip</tissue>
    </source>
</reference>
<dbReference type="EMBL" id="JAPFFL010000002">
    <property type="protein sequence ID" value="KAJ6742769.1"/>
    <property type="molecule type" value="Genomic_DNA"/>
</dbReference>
<dbReference type="AlphaFoldDB" id="A0A9Q0ZQ83"/>
<accession>A0A9Q0ZQ83</accession>
<evidence type="ECO:0000313" key="2">
    <source>
        <dbReference type="Proteomes" id="UP001151529"/>
    </source>
</evidence>
<sequence>MPSWSGAFPGIDTHDPVATLKGLEKLKEPGVGNLMRLFESFKREWHVTARWLSEHDSNASSGFSVKRPIWVTTASP</sequence>
<proteinExistence type="predicted"/>
<gene>
    <name evidence="1" type="ORF">OIU85_016816</name>
</gene>
<dbReference type="Proteomes" id="UP001151529">
    <property type="component" value="Chromosome 6"/>
</dbReference>
<comment type="caution">
    <text evidence="1">The sequence shown here is derived from an EMBL/GenBank/DDBJ whole genome shotgun (WGS) entry which is preliminary data.</text>
</comment>
<name>A0A9Q0ZQ83_SALVM</name>
<organism evidence="1 2">
    <name type="scientific">Salix viminalis</name>
    <name type="common">Common osier</name>
    <name type="synonym">Basket willow</name>
    <dbReference type="NCBI Taxonomy" id="40686"/>
    <lineage>
        <taxon>Eukaryota</taxon>
        <taxon>Viridiplantae</taxon>
        <taxon>Streptophyta</taxon>
        <taxon>Embryophyta</taxon>
        <taxon>Tracheophyta</taxon>
        <taxon>Spermatophyta</taxon>
        <taxon>Magnoliopsida</taxon>
        <taxon>eudicotyledons</taxon>
        <taxon>Gunneridae</taxon>
        <taxon>Pentapetalae</taxon>
        <taxon>rosids</taxon>
        <taxon>fabids</taxon>
        <taxon>Malpighiales</taxon>
        <taxon>Salicaceae</taxon>
        <taxon>Saliceae</taxon>
        <taxon>Salix</taxon>
    </lineage>
</organism>